<dbReference type="SMART" id="SM01236">
    <property type="entry name" value="Haem_oxygenase_2"/>
    <property type="match status" value="1"/>
</dbReference>
<proteinExistence type="predicted"/>
<accession>B0VRK0</accession>
<protein>
    <recommendedName>
        <fullName evidence="3">Iron-containing redox enzyme family protein</fullName>
    </recommendedName>
</protein>
<dbReference type="KEGG" id="abm:ABSDF2193"/>
<evidence type="ECO:0000313" key="1">
    <source>
        <dbReference type="EMBL" id="CAP01518.1"/>
    </source>
</evidence>
<dbReference type="BioCyc" id="ABAU509170:GCL9-1789-MONOMER"/>
<dbReference type="InterPro" id="IPR016084">
    <property type="entry name" value="Haem_Oase-like_multi-hlx"/>
</dbReference>
<reference evidence="1 2" key="1">
    <citation type="journal article" date="2008" name="PLoS ONE">
        <title>Comparative analysis of Acinetobacters: three genomes for three lifestyles.</title>
        <authorList>
            <person name="Vallenet D."/>
            <person name="Nordmann P."/>
            <person name="Barbe V."/>
            <person name="Poirel L."/>
            <person name="Mangenot S."/>
            <person name="Bataille E."/>
            <person name="Dossat C."/>
            <person name="Gas S."/>
            <person name="Kreimeyer A."/>
            <person name="Lenoble P."/>
            <person name="Oztas S."/>
            <person name="Poulain J."/>
            <person name="Segurens B."/>
            <person name="Robert C."/>
            <person name="Abergel C."/>
            <person name="Claverie J.M."/>
            <person name="Raoult D."/>
            <person name="Medigue C."/>
            <person name="Weissenbach J."/>
            <person name="Cruveiller S."/>
        </authorList>
    </citation>
    <scope>NUCLEOTIDE SEQUENCE [LARGE SCALE GENOMIC DNA]</scope>
    <source>
        <strain evidence="1 2">SDF</strain>
    </source>
</reference>
<dbReference type="EMBL" id="CU468230">
    <property type="protein sequence ID" value="CAP01518.1"/>
    <property type="molecule type" value="Genomic_DNA"/>
</dbReference>
<name>B0VRK0_ACIBS</name>
<evidence type="ECO:0008006" key="3">
    <source>
        <dbReference type="Google" id="ProtNLM"/>
    </source>
</evidence>
<dbReference type="HOGENOM" id="CLU_084680_0_0_6"/>
<sequence length="293" mass="33764">MLLRMIMSKKFEDFDNPRQKALLGMKNSIPTEQWEENLKFLKQLRARIAELPVCKHPAIEVLNNGLLDKFTLTRIHLEYRHAIVQIFTDALLMAQFQTKQLEPKLHSGAKMFPRVLLSLNVLDEFGFRPGTDPDDYYLGNPEYAHYPLYEDLLNDYGLSEKDRREYQPSKIADQVRNFLESSYDSYIKVVALLAVAEEEVILFSPPLREATKAIGVDVEGGGYYHVHGVSTDETSDAADDDHEDDLWFALAQAITKEDYESLTTLCMDYCALWNEFWDAQIADIHYLEAKKLA</sequence>
<dbReference type="AlphaFoldDB" id="B0VRK0"/>
<dbReference type="Gene3D" id="1.20.910.10">
    <property type="entry name" value="Heme oxygenase-like"/>
    <property type="match status" value="1"/>
</dbReference>
<evidence type="ECO:0000313" key="2">
    <source>
        <dbReference type="Proteomes" id="UP000001741"/>
    </source>
</evidence>
<dbReference type="SUPFAM" id="SSF48613">
    <property type="entry name" value="Heme oxygenase-like"/>
    <property type="match status" value="1"/>
</dbReference>
<dbReference type="Proteomes" id="UP000001741">
    <property type="component" value="Chromosome"/>
</dbReference>
<organism evidence="1 2">
    <name type="scientific">Acinetobacter baumannii (strain SDF)</name>
    <dbReference type="NCBI Taxonomy" id="509170"/>
    <lineage>
        <taxon>Bacteria</taxon>
        <taxon>Pseudomonadati</taxon>
        <taxon>Pseudomonadota</taxon>
        <taxon>Gammaproteobacteria</taxon>
        <taxon>Moraxellales</taxon>
        <taxon>Moraxellaceae</taxon>
        <taxon>Acinetobacter</taxon>
        <taxon>Acinetobacter calcoaceticus/baumannii complex</taxon>
    </lineage>
</organism>
<gene>
    <name evidence="1" type="ordered locus">ABSDF2193</name>
</gene>